<organism evidence="3 4">
    <name type="scientific">Crotalaria pallida</name>
    <name type="common">Smooth rattlebox</name>
    <name type="synonym">Crotalaria striata</name>
    <dbReference type="NCBI Taxonomy" id="3830"/>
    <lineage>
        <taxon>Eukaryota</taxon>
        <taxon>Viridiplantae</taxon>
        <taxon>Streptophyta</taxon>
        <taxon>Embryophyta</taxon>
        <taxon>Tracheophyta</taxon>
        <taxon>Spermatophyta</taxon>
        <taxon>Magnoliopsida</taxon>
        <taxon>eudicotyledons</taxon>
        <taxon>Gunneridae</taxon>
        <taxon>Pentapetalae</taxon>
        <taxon>rosids</taxon>
        <taxon>fabids</taxon>
        <taxon>Fabales</taxon>
        <taxon>Fabaceae</taxon>
        <taxon>Papilionoideae</taxon>
        <taxon>50 kb inversion clade</taxon>
        <taxon>genistoids sensu lato</taxon>
        <taxon>core genistoids</taxon>
        <taxon>Crotalarieae</taxon>
        <taxon>Crotalaria</taxon>
    </lineage>
</organism>
<accession>A0AAN9IMU4</accession>
<keyword evidence="2" id="KW-0472">Membrane</keyword>
<dbReference type="Proteomes" id="UP001372338">
    <property type="component" value="Unassembled WGS sequence"/>
</dbReference>
<sequence>MHMVHVAVPEERNVNGRQPEKDHVGGSAPLGGRKKRSLYTYGVDENVLIEVDVVEEQQFSTGCATNKVDGSDWCQIMNKRMTIMQAALHAPIAVDRGFEFYDMKTYFAVQGEIFFLGQLYHLVMCLGYILLSGFKFLQWLQVLAYHHAIFWVQVYHSAKLLITFFQGLQVLAYHHGFL</sequence>
<reference evidence="3 4" key="1">
    <citation type="submission" date="2024-01" db="EMBL/GenBank/DDBJ databases">
        <title>The genomes of 5 underutilized Papilionoideae crops provide insights into root nodulation and disease resistanc.</title>
        <authorList>
            <person name="Yuan L."/>
        </authorList>
    </citation>
    <scope>NUCLEOTIDE SEQUENCE [LARGE SCALE GENOMIC DNA]</scope>
    <source>
        <strain evidence="3">ZHUSHIDOU_FW_LH</strain>
        <tissue evidence="3">Leaf</tissue>
    </source>
</reference>
<feature type="transmembrane region" description="Helical" evidence="2">
    <location>
        <begin position="113"/>
        <end position="134"/>
    </location>
</feature>
<keyword evidence="2" id="KW-1133">Transmembrane helix</keyword>
<dbReference type="AlphaFoldDB" id="A0AAN9IMU4"/>
<name>A0AAN9IMU4_CROPI</name>
<evidence type="ECO:0000256" key="2">
    <source>
        <dbReference type="SAM" id="Phobius"/>
    </source>
</evidence>
<keyword evidence="2" id="KW-0812">Transmembrane</keyword>
<feature type="region of interest" description="Disordered" evidence="1">
    <location>
        <begin position="1"/>
        <end position="29"/>
    </location>
</feature>
<comment type="caution">
    <text evidence="3">The sequence shown here is derived from an EMBL/GenBank/DDBJ whole genome shotgun (WGS) entry which is preliminary data.</text>
</comment>
<dbReference type="EMBL" id="JAYWIO010000002">
    <property type="protein sequence ID" value="KAK7282871.1"/>
    <property type="molecule type" value="Genomic_DNA"/>
</dbReference>
<evidence type="ECO:0000313" key="3">
    <source>
        <dbReference type="EMBL" id="KAK7282871.1"/>
    </source>
</evidence>
<protein>
    <submittedName>
        <fullName evidence="3">Uncharacterized protein</fullName>
    </submittedName>
</protein>
<feature type="transmembrane region" description="Helical" evidence="2">
    <location>
        <begin position="154"/>
        <end position="173"/>
    </location>
</feature>
<evidence type="ECO:0000313" key="4">
    <source>
        <dbReference type="Proteomes" id="UP001372338"/>
    </source>
</evidence>
<keyword evidence="4" id="KW-1185">Reference proteome</keyword>
<proteinExistence type="predicted"/>
<gene>
    <name evidence="3" type="ORF">RIF29_11965</name>
</gene>
<evidence type="ECO:0000256" key="1">
    <source>
        <dbReference type="SAM" id="MobiDB-lite"/>
    </source>
</evidence>
<feature type="compositionally biased region" description="Basic and acidic residues" evidence="1">
    <location>
        <begin position="8"/>
        <end position="24"/>
    </location>
</feature>